<gene>
    <name evidence="1" type="ORF">IEQ34_009795</name>
</gene>
<sequence>MMSWFHFQMRRGSESNHQKLAGGEPPATQALSPSKLKISQSVAFQNAVLTGKLSEDNLQAQRNRDLLNPTYGLRVRSQSSCKYAFSEPLIV</sequence>
<dbReference type="AlphaFoldDB" id="A0AAV7H1W4"/>
<dbReference type="Proteomes" id="UP000775213">
    <property type="component" value="Unassembled WGS sequence"/>
</dbReference>
<dbReference type="EMBL" id="JAGFBR010000009">
    <property type="protein sequence ID" value="KAH0462220.1"/>
    <property type="molecule type" value="Genomic_DNA"/>
</dbReference>
<accession>A0AAV7H1W4</accession>
<organism evidence="1 2">
    <name type="scientific">Dendrobium chrysotoxum</name>
    <name type="common">Orchid</name>
    <dbReference type="NCBI Taxonomy" id="161865"/>
    <lineage>
        <taxon>Eukaryota</taxon>
        <taxon>Viridiplantae</taxon>
        <taxon>Streptophyta</taxon>
        <taxon>Embryophyta</taxon>
        <taxon>Tracheophyta</taxon>
        <taxon>Spermatophyta</taxon>
        <taxon>Magnoliopsida</taxon>
        <taxon>Liliopsida</taxon>
        <taxon>Asparagales</taxon>
        <taxon>Orchidaceae</taxon>
        <taxon>Epidendroideae</taxon>
        <taxon>Malaxideae</taxon>
        <taxon>Dendrobiinae</taxon>
        <taxon>Dendrobium</taxon>
    </lineage>
</organism>
<protein>
    <submittedName>
        <fullName evidence="1">Uncharacterized protein</fullName>
    </submittedName>
</protein>
<reference evidence="1 2" key="1">
    <citation type="journal article" date="2021" name="Hortic Res">
        <title>Chromosome-scale assembly of the Dendrobium chrysotoxum genome enhances the understanding of orchid evolution.</title>
        <authorList>
            <person name="Zhang Y."/>
            <person name="Zhang G.Q."/>
            <person name="Zhang D."/>
            <person name="Liu X.D."/>
            <person name="Xu X.Y."/>
            <person name="Sun W.H."/>
            <person name="Yu X."/>
            <person name="Zhu X."/>
            <person name="Wang Z.W."/>
            <person name="Zhao X."/>
            <person name="Zhong W.Y."/>
            <person name="Chen H."/>
            <person name="Yin W.L."/>
            <person name="Huang T."/>
            <person name="Niu S.C."/>
            <person name="Liu Z.J."/>
        </authorList>
    </citation>
    <scope>NUCLEOTIDE SEQUENCE [LARGE SCALE GENOMIC DNA]</scope>
    <source>
        <strain evidence="1">Lindl</strain>
    </source>
</reference>
<proteinExistence type="predicted"/>
<comment type="caution">
    <text evidence="1">The sequence shown here is derived from an EMBL/GenBank/DDBJ whole genome shotgun (WGS) entry which is preliminary data.</text>
</comment>
<evidence type="ECO:0000313" key="1">
    <source>
        <dbReference type="EMBL" id="KAH0462220.1"/>
    </source>
</evidence>
<keyword evidence="2" id="KW-1185">Reference proteome</keyword>
<name>A0AAV7H1W4_DENCH</name>
<evidence type="ECO:0000313" key="2">
    <source>
        <dbReference type="Proteomes" id="UP000775213"/>
    </source>
</evidence>